<dbReference type="Pfam" id="PF00990">
    <property type="entry name" value="GGDEF"/>
    <property type="match status" value="1"/>
</dbReference>
<dbReference type="SMART" id="SM00267">
    <property type="entry name" value="GGDEF"/>
    <property type="match status" value="1"/>
</dbReference>
<feature type="transmembrane region" description="Helical" evidence="3">
    <location>
        <begin position="61"/>
        <end position="81"/>
    </location>
</feature>
<dbReference type="EC" id="2.7.7.65" evidence="1"/>
<dbReference type="CDD" id="cd01949">
    <property type="entry name" value="GGDEF"/>
    <property type="match status" value="1"/>
</dbReference>
<comment type="catalytic activity">
    <reaction evidence="2">
        <text>2 GTP = 3',3'-c-di-GMP + 2 diphosphate</text>
        <dbReference type="Rhea" id="RHEA:24898"/>
        <dbReference type="ChEBI" id="CHEBI:33019"/>
        <dbReference type="ChEBI" id="CHEBI:37565"/>
        <dbReference type="ChEBI" id="CHEBI:58805"/>
        <dbReference type="EC" id="2.7.7.65"/>
    </reaction>
</comment>
<feature type="domain" description="GGDEF" evidence="4">
    <location>
        <begin position="251"/>
        <end position="379"/>
    </location>
</feature>
<evidence type="ECO:0000313" key="5">
    <source>
        <dbReference type="EMBL" id="QGZ66646.1"/>
    </source>
</evidence>
<accession>A0A7Z2GRI8</accession>
<dbReference type="OrthoDB" id="9813903at2"/>
<dbReference type="KEGG" id="pacs:FAZ98_33370"/>
<feature type="transmembrane region" description="Helical" evidence="3">
    <location>
        <begin position="186"/>
        <end position="208"/>
    </location>
</feature>
<dbReference type="InterPro" id="IPR029787">
    <property type="entry name" value="Nucleotide_cyclase"/>
</dbReference>
<feature type="transmembrane region" description="Helical" evidence="3">
    <location>
        <begin position="151"/>
        <end position="174"/>
    </location>
</feature>
<feature type="transmembrane region" description="Helical" evidence="3">
    <location>
        <begin position="118"/>
        <end position="139"/>
    </location>
</feature>
<sequence>MLSPLSLFGILIVSCLTSVAILGSLHRTTVPGLVRWCAAYSLVAAASLLVLLVGLPLSREVIVVTALFTVLAVLLLVQGTREFFGMKPVRNRELAAAIIVFAELVWFTWMSPNADARVVLFSLVSAYGRIAVGTLALRYAPREGARYPYRFVGVAAYLGALIHVARIVAIAFGIAPHATLLQPTPWNTLFLGLAIVTLPCMSIGMVMLTHDQLIRRMEWLATVDELTGILMRRAFIAQANLMLLDGALARKSVSVALLDIDNFKSINDGFGHAVGDRVLRHVASVVATQLRPSDVFGRLGGEEFAIVFSDAREAEAEALTNALRLAVEQTPSSGVCCTLSAGVSRVALGEKLEDVMARADAALYMAKATGRNRVVTAPWDDMREVQGLPVQV</sequence>
<reference evidence="5 6" key="1">
    <citation type="submission" date="2019-12" db="EMBL/GenBank/DDBJ databases">
        <title>Paraburkholderia acidiphila 7Q-K02 sp. nov and Paraburkholderia acidisoli DHF22 sp. nov., two strains isolated from forest soil.</title>
        <authorList>
            <person name="Gao Z."/>
            <person name="Qiu L."/>
        </authorList>
    </citation>
    <scope>NUCLEOTIDE SEQUENCE [LARGE SCALE GENOMIC DNA]</scope>
    <source>
        <strain evidence="5 6">DHF22</strain>
    </source>
</reference>
<dbReference type="Proteomes" id="UP000433577">
    <property type="component" value="Chromosome 4"/>
</dbReference>
<evidence type="ECO:0000256" key="2">
    <source>
        <dbReference type="ARBA" id="ARBA00034247"/>
    </source>
</evidence>
<dbReference type="EMBL" id="CP046916">
    <property type="protein sequence ID" value="QGZ66646.1"/>
    <property type="molecule type" value="Genomic_DNA"/>
</dbReference>
<evidence type="ECO:0000256" key="1">
    <source>
        <dbReference type="ARBA" id="ARBA00012528"/>
    </source>
</evidence>
<dbReference type="FunFam" id="3.30.70.270:FF:000001">
    <property type="entry name" value="Diguanylate cyclase domain protein"/>
    <property type="match status" value="1"/>
</dbReference>
<keyword evidence="6" id="KW-1185">Reference proteome</keyword>
<name>A0A7Z2GRI8_9BURK</name>
<dbReference type="GO" id="GO:0052621">
    <property type="term" value="F:diguanylate cyclase activity"/>
    <property type="evidence" value="ECO:0007669"/>
    <property type="project" value="UniProtKB-EC"/>
</dbReference>
<gene>
    <name evidence="5" type="ORF">FAZ98_33370</name>
</gene>
<feature type="transmembrane region" description="Helical" evidence="3">
    <location>
        <begin position="37"/>
        <end position="55"/>
    </location>
</feature>
<organism evidence="5 6">
    <name type="scientific">Paraburkholderia acidisoli</name>
    <dbReference type="NCBI Taxonomy" id="2571748"/>
    <lineage>
        <taxon>Bacteria</taxon>
        <taxon>Pseudomonadati</taxon>
        <taxon>Pseudomonadota</taxon>
        <taxon>Betaproteobacteria</taxon>
        <taxon>Burkholderiales</taxon>
        <taxon>Burkholderiaceae</taxon>
        <taxon>Paraburkholderia</taxon>
    </lineage>
</organism>
<keyword evidence="3" id="KW-0812">Transmembrane</keyword>
<dbReference type="PROSITE" id="PS50887">
    <property type="entry name" value="GGDEF"/>
    <property type="match status" value="1"/>
</dbReference>
<dbReference type="InterPro" id="IPR043128">
    <property type="entry name" value="Rev_trsase/Diguanyl_cyclase"/>
</dbReference>
<dbReference type="Gene3D" id="3.30.70.270">
    <property type="match status" value="1"/>
</dbReference>
<dbReference type="InterPro" id="IPR050469">
    <property type="entry name" value="Diguanylate_Cyclase"/>
</dbReference>
<dbReference type="NCBIfam" id="TIGR00254">
    <property type="entry name" value="GGDEF"/>
    <property type="match status" value="1"/>
</dbReference>
<dbReference type="PANTHER" id="PTHR45138:SF9">
    <property type="entry name" value="DIGUANYLATE CYCLASE DGCM-RELATED"/>
    <property type="match status" value="1"/>
</dbReference>
<keyword evidence="3" id="KW-0472">Membrane</keyword>
<keyword evidence="3" id="KW-1133">Transmembrane helix</keyword>
<dbReference type="AlphaFoldDB" id="A0A7Z2GRI8"/>
<dbReference type="InterPro" id="IPR000160">
    <property type="entry name" value="GGDEF_dom"/>
</dbReference>
<feature type="transmembrane region" description="Helical" evidence="3">
    <location>
        <begin position="93"/>
        <end position="112"/>
    </location>
</feature>
<evidence type="ECO:0000313" key="6">
    <source>
        <dbReference type="Proteomes" id="UP000433577"/>
    </source>
</evidence>
<evidence type="ECO:0000259" key="4">
    <source>
        <dbReference type="PROSITE" id="PS50887"/>
    </source>
</evidence>
<evidence type="ECO:0000256" key="3">
    <source>
        <dbReference type="SAM" id="Phobius"/>
    </source>
</evidence>
<dbReference type="SUPFAM" id="SSF55073">
    <property type="entry name" value="Nucleotide cyclase"/>
    <property type="match status" value="1"/>
</dbReference>
<proteinExistence type="predicted"/>
<dbReference type="PANTHER" id="PTHR45138">
    <property type="entry name" value="REGULATORY COMPONENTS OF SENSORY TRANSDUCTION SYSTEM"/>
    <property type="match status" value="1"/>
</dbReference>
<dbReference type="RefSeq" id="WP_158958182.1">
    <property type="nucleotide sequence ID" value="NZ_CP046916.1"/>
</dbReference>
<protein>
    <recommendedName>
        <fullName evidence="1">diguanylate cyclase</fullName>
        <ecNumber evidence="1">2.7.7.65</ecNumber>
    </recommendedName>
</protein>
<feature type="transmembrane region" description="Helical" evidence="3">
    <location>
        <begin position="6"/>
        <end position="25"/>
    </location>
</feature>